<feature type="transmembrane region" description="Helical" evidence="1">
    <location>
        <begin position="170"/>
        <end position="191"/>
    </location>
</feature>
<accession>A0ABQ1U375</accession>
<feature type="transmembrane region" description="Helical" evidence="1">
    <location>
        <begin position="142"/>
        <end position="163"/>
    </location>
</feature>
<feature type="transmembrane region" description="Helical" evidence="1">
    <location>
        <begin position="61"/>
        <end position="80"/>
    </location>
</feature>
<feature type="transmembrane region" description="Helical" evidence="1">
    <location>
        <begin position="20"/>
        <end position="41"/>
    </location>
</feature>
<feature type="transmembrane region" description="Helical" evidence="1">
    <location>
        <begin position="220"/>
        <end position="241"/>
    </location>
</feature>
<dbReference type="RefSeq" id="WP_229704800.1">
    <property type="nucleotide sequence ID" value="NZ_BMCS01000001.1"/>
</dbReference>
<evidence type="ECO:0000313" key="3">
    <source>
        <dbReference type="Proteomes" id="UP000632454"/>
    </source>
</evidence>
<keyword evidence="1" id="KW-0472">Membrane</keyword>
<sequence>MMVNALNAERIKLLSTKSPYWCVAIVAVLAILFSVLIGAFASGDDSENIYASDYTTGVSQIGVIVLMIMAVLAVTSEFRFGTIRTTYQAIPRREIVLGAKAVIYGGLSVVVTLILGIVALLLGKVLSGNNMDLVGSDAIRQYWGIPVYTLLCILIGLGIGAIVRQTAGAIVVLLIWTLALEGIIGIIPKFGDAVSPYLPFNNAARFLTERDTTIDFPWNAYGSIAYFAVISLIIFGLGVFFTKKRDA</sequence>
<organism evidence="2 3">
    <name type="scientific">Williamsia phyllosphaerae</name>
    <dbReference type="NCBI Taxonomy" id="885042"/>
    <lineage>
        <taxon>Bacteria</taxon>
        <taxon>Bacillati</taxon>
        <taxon>Actinomycetota</taxon>
        <taxon>Actinomycetes</taxon>
        <taxon>Mycobacteriales</taxon>
        <taxon>Nocardiaceae</taxon>
        <taxon>Williamsia</taxon>
    </lineage>
</organism>
<keyword evidence="1" id="KW-1133">Transmembrane helix</keyword>
<keyword evidence="3" id="KW-1185">Reference proteome</keyword>
<evidence type="ECO:0000313" key="2">
    <source>
        <dbReference type="EMBL" id="GGF09907.1"/>
    </source>
</evidence>
<dbReference type="EMBL" id="BMCS01000001">
    <property type="protein sequence ID" value="GGF09907.1"/>
    <property type="molecule type" value="Genomic_DNA"/>
</dbReference>
<proteinExistence type="predicted"/>
<evidence type="ECO:0000256" key="1">
    <source>
        <dbReference type="SAM" id="Phobius"/>
    </source>
</evidence>
<dbReference type="Proteomes" id="UP000632454">
    <property type="component" value="Unassembled WGS sequence"/>
</dbReference>
<feature type="transmembrane region" description="Helical" evidence="1">
    <location>
        <begin position="101"/>
        <end position="122"/>
    </location>
</feature>
<protein>
    <submittedName>
        <fullName evidence="2">ABC transporter permease</fullName>
    </submittedName>
</protein>
<keyword evidence="1" id="KW-0812">Transmembrane</keyword>
<gene>
    <name evidence="2" type="ORF">GCM10007298_02310</name>
</gene>
<comment type="caution">
    <text evidence="2">The sequence shown here is derived from an EMBL/GenBank/DDBJ whole genome shotgun (WGS) entry which is preliminary data.</text>
</comment>
<name>A0ABQ1U375_9NOCA</name>
<reference evidence="3" key="1">
    <citation type="journal article" date="2019" name="Int. J. Syst. Evol. Microbiol.">
        <title>The Global Catalogue of Microorganisms (GCM) 10K type strain sequencing project: providing services to taxonomists for standard genome sequencing and annotation.</title>
        <authorList>
            <consortium name="The Broad Institute Genomics Platform"/>
            <consortium name="The Broad Institute Genome Sequencing Center for Infectious Disease"/>
            <person name="Wu L."/>
            <person name="Ma J."/>
        </authorList>
    </citation>
    <scope>NUCLEOTIDE SEQUENCE [LARGE SCALE GENOMIC DNA]</scope>
    <source>
        <strain evidence="3">CCM 7855</strain>
    </source>
</reference>